<accession>A0A8H6KN04</accession>
<dbReference type="Proteomes" id="UP000654918">
    <property type="component" value="Unassembled WGS sequence"/>
</dbReference>
<name>A0A8H6KN04_9PEZI</name>
<proteinExistence type="predicted"/>
<gene>
    <name evidence="1" type="ORF">CPLU01_04849</name>
</gene>
<dbReference type="EMBL" id="WIGO01000047">
    <property type="protein sequence ID" value="KAF6834564.1"/>
    <property type="molecule type" value="Genomic_DNA"/>
</dbReference>
<evidence type="ECO:0000313" key="1">
    <source>
        <dbReference type="EMBL" id="KAF6834564.1"/>
    </source>
</evidence>
<comment type="caution">
    <text evidence="1">The sequence shown here is derived from an EMBL/GenBank/DDBJ whole genome shotgun (WGS) entry which is preliminary data.</text>
</comment>
<protein>
    <submittedName>
        <fullName evidence="1">Uncharacterized protein</fullName>
    </submittedName>
</protein>
<evidence type="ECO:0000313" key="2">
    <source>
        <dbReference type="Proteomes" id="UP000654918"/>
    </source>
</evidence>
<organism evidence="1 2">
    <name type="scientific">Colletotrichum plurivorum</name>
    <dbReference type="NCBI Taxonomy" id="2175906"/>
    <lineage>
        <taxon>Eukaryota</taxon>
        <taxon>Fungi</taxon>
        <taxon>Dikarya</taxon>
        <taxon>Ascomycota</taxon>
        <taxon>Pezizomycotina</taxon>
        <taxon>Sordariomycetes</taxon>
        <taxon>Hypocreomycetidae</taxon>
        <taxon>Glomerellales</taxon>
        <taxon>Glomerellaceae</taxon>
        <taxon>Colletotrichum</taxon>
        <taxon>Colletotrichum orchidearum species complex</taxon>
    </lineage>
</organism>
<reference evidence="1" key="1">
    <citation type="journal article" date="2020" name="Phytopathology">
        <title>Genome Sequence Resources of Colletotrichum truncatum, C. plurivorum, C. musicola, and C. sojae: Four Species Pathogenic to Soybean (Glycine max).</title>
        <authorList>
            <person name="Rogerio F."/>
            <person name="Boufleur T.R."/>
            <person name="Ciampi-Guillardi M."/>
            <person name="Sukno S.A."/>
            <person name="Thon M.R."/>
            <person name="Massola Junior N.S."/>
            <person name="Baroncelli R."/>
        </authorList>
    </citation>
    <scope>NUCLEOTIDE SEQUENCE</scope>
    <source>
        <strain evidence="1">LFN00145</strain>
    </source>
</reference>
<keyword evidence="2" id="KW-1185">Reference proteome</keyword>
<dbReference type="AlphaFoldDB" id="A0A8H6KN04"/>
<sequence length="149" mass="15985">MVLEIIPSPGLETLVAHVLDSRNAAVHRYGAQWSVAGGEAPGLVALEVLRVFSRWIAIQGGRRPSTRDGRILAGLEGVREGGVLSLALLPDAGDKDDDNGNDHPVRGLDRVTSLWCETVRSHIVVSSAQLSELGMEVADRGDENLEMEP</sequence>